<dbReference type="Proteomes" id="UP000287651">
    <property type="component" value="Unassembled WGS sequence"/>
</dbReference>
<dbReference type="EMBL" id="AMZH03000213">
    <property type="protein sequence ID" value="RRT84902.1"/>
    <property type="molecule type" value="Genomic_DNA"/>
</dbReference>
<protein>
    <submittedName>
        <fullName evidence="1">Uncharacterized protein</fullName>
    </submittedName>
</protein>
<organism evidence="1 2">
    <name type="scientific">Ensete ventricosum</name>
    <name type="common">Abyssinian banana</name>
    <name type="synonym">Musa ensete</name>
    <dbReference type="NCBI Taxonomy" id="4639"/>
    <lineage>
        <taxon>Eukaryota</taxon>
        <taxon>Viridiplantae</taxon>
        <taxon>Streptophyta</taxon>
        <taxon>Embryophyta</taxon>
        <taxon>Tracheophyta</taxon>
        <taxon>Spermatophyta</taxon>
        <taxon>Magnoliopsida</taxon>
        <taxon>Liliopsida</taxon>
        <taxon>Zingiberales</taxon>
        <taxon>Musaceae</taxon>
        <taxon>Ensete</taxon>
    </lineage>
</organism>
<name>A0A427B8U1_ENSVE</name>
<comment type="caution">
    <text evidence="1">The sequence shown here is derived from an EMBL/GenBank/DDBJ whole genome shotgun (WGS) entry which is preliminary data.</text>
</comment>
<reference evidence="1 2" key="1">
    <citation type="journal article" date="2014" name="Agronomy (Basel)">
        <title>A Draft Genome Sequence for Ensete ventricosum, the Drought-Tolerant Tree Against Hunger.</title>
        <authorList>
            <person name="Harrison J."/>
            <person name="Moore K.A."/>
            <person name="Paszkiewicz K."/>
            <person name="Jones T."/>
            <person name="Grant M."/>
            <person name="Ambacheew D."/>
            <person name="Muzemil S."/>
            <person name="Studholme D.J."/>
        </authorList>
    </citation>
    <scope>NUCLEOTIDE SEQUENCE [LARGE SCALE GENOMIC DNA]</scope>
</reference>
<gene>
    <name evidence="1" type="ORF">B296_00010753</name>
</gene>
<evidence type="ECO:0000313" key="1">
    <source>
        <dbReference type="EMBL" id="RRT84902.1"/>
    </source>
</evidence>
<dbReference type="AlphaFoldDB" id="A0A427B8U1"/>
<accession>A0A427B8U1</accession>
<proteinExistence type="predicted"/>
<sequence length="72" mass="7994">MPAHRAGSEKLLVHCNRHVSDRLQSPPAPSDMSTATHVVFLLDLNQRAESDKEWLIPQTAGIGLVTMFPDQM</sequence>
<evidence type="ECO:0000313" key="2">
    <source>
        <dbReference type="Proteomes" id="UP000287651"/>
    </source>
</evidence>